<dbReference type="GO" id="GO:0009042">
    <property type="term" value="F:valine-pyruvate transaminase activity"/>
    <property type="evidence" value="ECO:0007669"/>
    <property type="project" value="TreeGrafter"/>
</dbReference>
<dbReference type="InterPro" id="IPR050859">
    <property type="entry name" value="Class-I_PLP-dep_aminotransf"/>
</dbReference>
<dbReference type="Proteomes" id="UP000222310">
    <property type="component" value="Unassembled WGS sequence"/>
</dbReference>
<proteinExistence type="predicted"/>
<gene>
    <name evidence="6" type="ORF">VF08_28850</name>
</gene>
<dbReference type="GO" id="GO:1901605">
    <property type="term" value="P:alpha-amino acid metabolic process"/>
    <property type="evidence" value="ECO:0007669"/>
    <property type="project" value="TreeGrafter"/>
</dbReference>
<evidence type="ECO:0000256" key="1">
    <source>
        <dbReference type="ARBA" id="ARBA00001933"/>
    </source>
</evidence>
<evidence type="ECO:0000313" key="6">
    <source>
        <dbReference type="EMBL" id="PHJ97360.1"/>
    </source>
</evidence>
<dbReference type="NCBIfam" id="NF006967">
    <property type="entry name" value="PRK09440.1-5"/>
    <property type="match status" value="1"/>
</dbReference>
<reference evidence="6 7" key="1">
    <citation type="submission" date="2015-02" db="EMBL/GenBank/DDBJ databases">
        <title>Nostoc linckia genome annotation.</title>
        <authorList>
            <person name="Zhou Z."/>
        </authorList>
    </citation>
    <scope>NUCLEOTIDE SEQUENCE [LARGE SCALE GENOMIC DNA]</scope>
    <source>
        <strain evidence="7">z8</strain>
    </source>
</reference>
<dbReference type="SUPFAM" id="SSF53383">
    <property type="entry name" value="PLP-dependent transferases"/>
    <property type="match status" value="1"/>
</dbReference>
<dbReference type="CDD" id="cd00609">
    <property type="entry name" value="AAT_like"/>
    <property type="match status" value="1"/>
</dbReference>
<dbReference type="InterPro" id="IPR004839">
    <property type="entry name" value="Aminotransferase_I/II_large"/>
</dbReference>
<dbReference type="PANTHER" id="PTHR42790:SF4">
    <property type="entry name" value="VALINE--PYRUVATE AMINOTRANSFERASE"/>
    <property type="match status" value="1"/>
</dbReference>
<dbReference type="Gene3D" id="3.40.640.10">
    <property type="entry name" value="Type I PLP-dependent aspartate aminotransferase-like (Major domain)"/>
    <property type="match status" value="1"/>
</dbReference>
<evidence type="ECO:0000256" key="2">
    <source>
        <dbReference type="ARBA" id="ARBA00022576"/>
    </source>
</evidence>
<evidence type="ECO:0000256" key="3">
    <source>
        <dbReference type="ARBA" id="ARBA00022679"/>
    </source>
</evidence>
<comment type="caution">
    <text evidence="6">The sequence shown here is derived from an EMBL/GenBank/DDBJ whole genome shotgun (WGS) entry which is preliminary data.</text>
</comment>
<keyword evidence="2 6" id="KW-0032">Aminotransferase</keyword>
<dbReference type="Pfam" id="PF00155">
    <property type="entry name" value="Aminotran_1_2"/>
    <property type="match status" value="1"/>
</dbReference>
<evidence type="ECO:0000313" key="7">
    <source>
        <dbReference type="Proteomes" id="UP000222310"/>
    </source>
</evidence>
<dbReference type="GO" id="GO:0005829">
    <property type="term" value="C:cytosol"/>
    <property type="evidence" value="ECO:0007669"/>
    <property type="project" value="TreeGrafter"/>
</dbReference>
<name>A0A9Q5Z7C4_NOSLI</name>
<evidence type="ECO:0000256" key="4">
    <source>
        <dbReference type="ARBA" id="ARBA00022898"/>
    </source>
</evidence>
<keyword evidence="4" id="KW-0663">Pyridoxal phosphate</keyword>
<dbReference type="InterPro" id="IPR015421">
    <property type="entry name" value="PyrdxlP-dep_Trfase_major"/>
</dbReference>
<dbReference type="GO" id="GO:0030170">
    <property type="term" value="F:pyridoxal phosphate binding"/>
    <property type="evidence" value="ECO:0007669"/>
    <property type="project" value="InterPro"/>
</dbReference>
<sequence>MNPALTQIGAQMSNLTGVRAIMKDIIETLRAGSGQQFINLSAGNPLILPEVEQLWRDCTAQLLASPEYGEVVCRYGSSQGYAPLIEAIANDFNKRYGLKLSDRNIFITPGSQTLYFYAANTFGGYTNSGELKQIVLPLSPDYTGYGGICLEPKALVAYKPTLDIDAAAHRFKYRPDFSQVTITENTGCVIFSRPCNPTGNVLTDEEVKKIAALASAYNSPVLIDSAYAPPFPSLNFTEMTPVFGDNILHCMSLSKAGLPGERIGIAIGDEKWIEVLECFQANASLHSSRYGQAIAALAINSGALVEISQTVIRPFYQNKFTVLETSLEQAMPKNLPWFLHRGEGAIFAWLWLENLPITDWEFYQELKKVGVITVPGSTFFPGLEEEWAHKHQCLRISLTGSNEEIAIGMQRLAKVAEEAYQRAAVSV</sequence>
<keyword evidence="3" id="KW-0808">Transferase</keyword>
<dbReference type="AlphaFoldDB" id="A0A9Q5Z7C4"/>
<dbReference type="PANTHER" id="PTHR42790">
    <property type="entry name" value="AMINOTRANSFERASE"/>
    <property type="match status" value="1"/>
</dbReference>
<dbReference type="RefSeq" id="WP_099071535.1">
    <property type="nucleotide sequence ID" value="NZ_LAHD01000115.1"/>
</dbReference>
<feature type="domain" description="Aminotransferase class I/classII large" evidence="5">
    <location>
        <begin position="37"/>
        <end position="412"/>
    </location>
</feature>
<dbReference type="InterPro" id="IPR015424">
    <property type="entry name" value="PyrdxlP-dep_Trfase"/>
</dbReference>
<protein>
    <submittedName>
        <fullName evidence="6">Valine--pyruvate aminotransferase</fullName>
    </submittedName>
</protein>
<evidence type="ECO:0000259" key="5">
    <source>
        <dbReference type="Pfam" id="PF00155"/>
    </source>
</evidence>
<comment type="cofactor">
    <cofactor evidence="1">
        <name>pyridoxal 5'-phosphate</name>
        <dbReference type="ChEBI" id="CHEBI:597326"/>
    </cofactor>
</comment>
<dbReference type="EMBL" id="LAHD01000115">
    <property type="protein sequence ID" value="PHJ97360.1"/>
    <property type="molecule type" value="Genomic_DNA"/>
</dbReference>
<organism evidence="6 7">
    <name type="scientific">Nostoc linckia z8</name>
    <dbReference type="NCBI Taxonomy" id="1628746"/>
    <lineage>
        <taxon>Bacteria</taxon>
        <taxon>Bacillati</taxon>
        <taxon>Cyanobacteriota</taxon>
        <taxon>Cyanophyceae</taxon>
        <taxon>Nostocales</taxon>
        <taxon>Nostocaceae</taxon>
        <taxon>Nostoc</taxon>
    </lineage>
</organism>
<accession>A0A9Q5Z7C4</accession>